<name>A0A4P7MZS2_PYROR</name>
<accession>A0A4P7MZS2</accession>
<dbReference type="Proteomes" id="UP000294847">
    <property type="component" value="Chromosome 1"/>
</dbReference>
<sequence length="54" mass="5733">MGSCGCSSTQACQCGTGCSCDSCAVCRPHQAIELNPPCFKIMYNTSFMKNTNTT</sequence>
<proteinExistence type="predicted"/>
<dbReference type="EMBL" id="CP034204">
    <property type="protein sequence ID" value="QBZ54572.1"/>
    <property type="molecule type" value="Genomic_DNA"/>
</dbReference>
<dbReference type="AlphaFoldDB" id="A0A4P7MZS2"/>
<organism evidence="1 2">
    <name type="scientific">Pyricularia oryzae</name>
    <name type="common">Rice blast fungus</name>
    <name type="synonym">Magnaporthe oryzae</name>
    <dbReference type="NCBI Taxonomy" id="318829"/>
    <lineage>
        <taxon>Eukaryota</taxon>
        <taxon>Fungi</taxon>
        <taxon>Dikarya</taxon>
        <taxon>Ascomycota</taxon>
        <taxon>Pezizomycotina</taxon>
        <taxon>Sordariomycetes</taxon>
        <taxon>Sordariomycetidae</taxon>
        <taxon>Magnaporthales</taxon>
        <taxon>Pyriculariaceae</taxon>
        <taxon>Pyricularia</taxon>
    </lineage>
</organism>
<reference evidence="1 2" key="1">
    <citation type="journal article" date="2019" name="Mol. Biol. Evol.">
        <title>Blast fungal genomes show frequent chromosomal changes, gene gains and losses, and effector gene turnover.</title>
        <authorList>
            <person name="Gomez Luciano L.B."/>
            <person name="Jason Tsai I."/>
            <person name="Chuma I."/>
            <person name="Tosa Y."/>
            <person name="Chen Y.H."/>
            <person name="Li J.Y."/>
            <person name="Li M.Y."/>
            <person name="Jade Lu M.Y."/>
            <person name="Nakayashiki H."/>
            <person name="Li W.H."/>
        </authorList>
    </citation>
    <scope>NUCLEOTIDE SEQUENCE [LARGE SCALE GENOMIC DNA]</scope>
    <source>
        <strain evidence="1">MZ5-1-6</strain>
    </source>
</reference>
<gene>
    <name evidence="1" type="ORF">PoMZ_10275</name>
</gene>
<evidence type="ECO:0000313" key="2">
    <source>
        <dbReference type="Proteomes" id="UP000294847"/>
    </source>
</evidence>
<evidence type="ECO:0000313" key="1">
    <source>
        <dbReference type="EMBL" id="QBZ54572.1"/>
    </source>
</evidence>
<evidence type="ECO:0008006" key="3">
    <source>
        <dbReference type="Google" id="ProtNLM"/>
    </source>
</evidence>
<protein>
    <recommendedName>
        <fullName evidence="3">Metallothionein</fullName>
    </recommendedName>
</protein>